<dbReference type="InterPro" id="IPR029058">
    <property type="entry name" value="AB_hydrolase_fold"/>
</dbReference>
<comment type="caution">
    <text evidence="2">The sequence shown here is derived from an EMBL/GenBank/DDBJ whole genome shotgun (WGS) entry which is preliminary data.</text>
</comment>
<dbReference type="SUPFAM" id="SSF53474">
    <property type="entry name" value="alpha/beta-Hydrolases"/>
    <property type="match status" value="1"/>
</dbReference>
<dbReference type="PANTHER" id="PTHR43037:SF1">
    <property type="entry name" value="BLL1128 PROTEIN"/>
    <property type="match status" value="1"/>
</dbReference>
<reference evidence="2 3" key="1">
    <citation type="submission" date="2024-04" db="EMBL/GenBank/DDBJ databases">
        <title>Tritrichomonas musculus Genome.</title>
        <authorList>
            <person name="Alves-Ferreira E."/>
            <person name="Grigg M."/>
            <person name="Lorenzi H."/>
            <person name="Galac M."/>
        </authorList>
    </citation>
    <scope>NUCLEOTIDE SEQUENCE [LARGE SCALE GENOMIC DNA]</scope>
    <source>
        <strain evidence="2 3">EAF2021</strain>
    </source>
</reference>
<dbReference type="EMBL" id="JAPFFF010000029">
    <property type="protein sequence ID" value="KAK8846469.1"/>
    <property type="molecule type" value="Genomic_DNA"/>
</dbReference>
<proteinExistence type="predicted"/>
<accession>A0ABR2HGB4</accession>
<dbReference type="InterPro" id="IPR050955">
    <property type="entry name" value="Plant_Biomass_Hydrol_Est"/>
</dbReference>
<name>A0ABR2HGB4_9EUKA</name>
<dbReference type="Proteomes" id="UP001470230">
    <property type="component" value="Unassembled WGS sequence"/>
</dbReference>
<protein>
    <submittedName>
        <fullName evidence="2">Uncharacterized protein</fullName>
    </submittedName>
</protein>
<evidence type="ECO:0000313" key="2">
    <source>
        <dbReference type="EMBL" id="KAK8846469.1"/>
    </source>
</evidence>
<evidence type="ECO:0000313" key="3">
    <source>
        <dbReference type="Proteomes" id="UP001470230"/>
    </source>
</evidence>
<dbReference type="PANTHER" id="PTHR43037">
    <property type="entry name" value="UNNAMED PRODUCT-RELATED"/>
    <property type="match status" value="1"/>
</dbReference>
<keyword evidence="3" id="KW-1185">Reference proteome</keyword>
<keyword evidence="1" id="KW-0732">Signal</keyword>
<sequence>MDTKYIKSIERYFSQTLQGDIYTYPTDQQLKTSEISQWRQIVWDAWKMANSGLKEDKLPPLSALSGDCPGLWPLPDTLEPSASMPFYWGIKGDTRPTDGWPLFLYLHGSGPKEIEWSTGLSLCSQFDDSPSAYFIPQIPNEGSYYRWWQRSKQFAWERLFRQAMVSGDIDPDRLYVLGVSEGGYGSQRLAAFYADYLAAAGPMAGGEPLRNAPAENCSNLAFLLRTGAQDIAFARNTLTQAAANRFESLQSIYPGQFVHLIELIPGHGHRIDYFSTTPWLSQHVRNPYPRHVMWEDFAIDGRRRPGFYNLKVDSRPSGDAENRTFYEMTITGNKIVLRAEHVEYVTTKREPKWGIEVDFDRHYTKLNEGRMTLYLCPELIDLNEKVQLTVNGRQVFHGKVCPNVRHIVNSCATFFDKRRLYPAAIEVDFSQTGGEDVH</sequence>
<gene>
    <name evidence="2" type="ORF">M9Y10_020492</name>
</gene>
<organism evidence="2 3">
    <name type="scientific">Tritrichomonas musculus</name>
    <dbReference type="NCBI Taxonomy" id="1915356"/>
    <lineage>
        <taxon>Eukaryota</taxon>
        <taxon>Metamonada</taxon>
        <taxon>Parabasalia</taxon>
        <taxon>Tritrichomonadida</taxon>
        <taxon>Tritrichomonadidae</taxon>
        <taxon>Tritrichomonas</taxon>
    </lineage>
</organism>
<dbReference type="Gene3D" id="3.40.50.1820">
    <property type="entry name" value="alpha/beta hydrolase"/>
    <property type="match status" value="1"/>
</dbReference>
<evidence type="ECO:0000256" key="1">
    <source>
        <dbReference type="ARBA" id="ARBA00022729"/>
    </source>
</evidence>